<dbReference type="AlphaFoldDB" id="A0AAN6MN08"/>
<comment type="subcellular location">
    <subcellularLocation>
        <location evidence="1">Membrane</location>
        <topology evidence="1">Single-pass membrane protein</topology>
    </subcellularLocation>
    <subcellularLocation>
        <location evidence="2">Mitochondrion</location>
    </subcellularLocation>
</comment>
<dbReference type="EMBL" id="MU855460">
    <property type="protein sequence ID" value="KAK3903238.1"/>
    <property type="molecule type" value="Genomic_DNA"/>
</dbReference>
<feature type="compositionally biased region" description="Low complexity" evidence="15">
    <location>
        <begin position="1"/>
        <end position="13"/>
    </location>
</feature>
<dbReference type="SUPFAM" id="SSF50199">
    <property type="entry name" value="Staphylococcal nuclease"/>
    <property type="match status" value="1"/>
</dbReference>
<keyword evidence="8" id="KW-0479">Metal-binding</keyword>
<evidence type="ECO:0000256" key="3">
    <source>
        <dbReference type="ARBA" id="ARBA00005435"/>
    </source>
</evidence>
<dbReference type="FunFam" id="2.40.50.90:FF:000029">
    <property type="entry name" value="Probable endonuclease lcl3"/>
    <property type="match status" value="1"/>
</dbReference>
<evidence type="ECO:0000256" key="12">
    <source>
        <dbReference type="ARBA" id="ARBA00022989"/>
    </source>
</evidence>
<evidence type="ECO:0000256" key="15">
    <source>
        <dbReference type="SAM" id="MobiDB-lite"/>
    </source>
</evidence>
<evidence type="ECO:0000259" key="16">
    <source>
        <dbReference type="PROSITE" id="PS50830"/>
    </source>
</evidence>
<comment type="caution">
    <text evidence="17">The sequence shown here is derived from an EMBL/GenBank/DDBJ whole genome shotgun (WGS) entry which is preliminary data.</text>
</comment>
<evidence type="ECO:0000256" key="8">
    <source>
        <dbReference type="ARBA" id="ARBA00022723"/>
    </source>
</evidence>
<keyword evidence="11" id="KW-0106">Calcium</keyword>
<keyword evidence="13" id="KW-0496">Mitochondrion</keyword>
<feature type="domain" description="TNase-like" evidence="16">
    <location>
        <begin position="120"/>
        <end position="283"/>
    </location>
</feature>
<evidence type="ECO:0000256" key="10">
    <source>
        <dbReference type="ARBA" id="ARBA00022801"/>
    </source>
</evidence>
<dbReference type="Pfam" id="PF00565">
    <property type="entry name" value="SNase"/>
    <property type="match status" value="1"/>
</dbReference>
<evidence type="ECO:0000313" key="17">
    <source>
        <dbReference type="EMBL" id="KAK3903238.1"/>
    </source>
</evidence>
<keyword evidence="7" id="KW-0540">Nuclease</keyword>
<reference evidence="17" key="2">
    <citation type="submission" date="2023-05" db="EMBL/GenBank/DDBJ databases">
        <authorList>
            <consortium name="Lawrence Berkeley National Laboratory"/>
            <person name="Steindorff A."/>
            <person name="Hensen N."/>
            <person name="Bonometti L."/>
            <person name="Westerberg I."/>
            <person name="Brannstrom I.O."/>
            <person name="Guillou S."/>
            <person name="Cros-Aarteil S."/>
            <person name="Calhoun S."/>
            <person name="Haridas S."/>
            <person name="Kuo A."/>
            <person name="Mondo S."/>
            <person name="Pangilinan J."/>
            <person name="Riley R."/>
            <person name="Labutti K."/>
            <person name="Andreopoulos B."/>
            <person name="Lipzen A."/>
            <person name="Chen C."/>
            <person name="Yanf M."/>
            <person name="Daum C."/>
            <person name="Ng V."/>
            <person name="Clum A."/>
            <person name="Ohm R."/>
            <person name="Martin F."/>
            <person name="Silar P."/>
            <person name="Natvig D."/>
            <person name="Lalanne C."/>
            <person name="Gautier V."/>
            <person name="Ament-Velasquez S.L."/>
            <person name="Kruys A."/>
            <person name="Hutchinson M.I."/>
            <person name="Powell A.J."/>
            <person name="Barry K."/>
            <person name="Miller A.N."/>
            <person name="Grigoriev I.V."/>
            <person name="Debuchy R."/>
            <person name="Gladieux P."/>
            <person name="Thoren M.H."/>
            <person name="Johannesson H."/>
        </authorList>
    </citation>
    <scope>NUCLEOTIDE SEQUENCE</scope>
    <source>
        <strain evidence="17">CBS 103.79</strain>
    </source>
</reference>
<dbReference type="GO" id="GO:0046872">
    <property type="term" value="F:metal ion binding"/>
    <property type="evidence" value="ECO:0007669"/>
    <property type="project" value="UniProtKB-KW"/>
</dbReference>
<dbReference type="GO" id="GO:0004519">
    <property type="term" value="F:endonuclease activity"/>
    <property type="evidence" value="ECO:0007669"/>
    <property type="project" value="UniProtKB-KW"/>
</dbReference>
<evidence type="ECO:0000256" key="6">
    <source>
        <dbReference type="ARBA" id="ARBA00022692"/>
    </source>
</evidence>
<dbReference type="GO" id="GO:0016020">
    <property type="term" value="C:membrane"/>
    <property type="evidence" value="ECO:0007669"/>
    <property type="project" value="UniProtKB-SubCell"/>
</dbReference>
<feature type="compositionally biased region" description="Basic and acidic residues" evidence="15">
    <location>
        <begin position="14"/>
        <end position="27"/>
    </location>
</feature>
<dbReference type="Proteomes" id="UP001303889">
    <property type="component" value="Unassembled WGS sequence"/>
</dbReference>
<reference evidence="17" key="1">
    <citation type="journal article" date="2023" name="Mol. Phylogenet. Evol.">
        <title>Genome-scale phylogeny and comparative genomics of the fungal order Sordariales.</title>
        <authorList>
            <person name="Hensen N."/>
            <person name="Bonometti L."/>
            <person name="Westerberg I."/>
            <person name="Brannstrom I.O."/>
            <person name="Guillou S."/>
            <person name="Cros-Aarteil S."/>
            <person name="Calhoun S."/>
            <person name="Haridas S."/>
            <person name="Kuo A."/>
            <person name="Mondo S."/>
            <person name="Pangilinan J."/>
            <person name="Riley R."/>
            <person name="LaButti K."/>
            <person name="Andreopoulos B."/>
            <person name="Lipzen A."/>
            <person name="Chen C."/>
            <person name="Yan M."/>
            <person name="Daum C."/>
            <person name="Ng V."/>
            <person name="Clum A."/>
            <person name="Steindorff A."/>
            <person name="Ohm R.A."/>
            <person name="Martin F."/>
            <person name="Silar P."/>
            <person name="Natvig D.O."/>
            <person name="Lalanne C."/>
            <person name="Gautier V."/>
            <person name="Ament-Velasquez S.L."/>
            <person name="Kruys A."/>
            <person name="Hutchinson M.I."/>
            <person name="Powell A.J."/>
            <person name="Barry K."/>
            <person name="Miller A.N."/>
            <person name="Grigoriev I.V."/>
            <person name="Debuchy R."/>
            <person name="Gladieux P."/>
            <person name="Hiltunen Thoren M."/>
            <person name="Johannesson H."/>
        </authorList>
    </citation>
    <scope>NUCLEOTIDE SEQUENCE</scope>
    <source>
        <strain evidence="17">CBS 103.79</strain>
    </source>
</reference>
<evidence type="ECO:0000256" key="4">
    <source>
        <dbReference type="ARBA" id="ARBA00013404"/>
    </source>
</evidence>
<dbReference type="Gene3D" id="2.40.50.90">
    <property type="match status" value="1"/>
</dbReference>
<dbReference type="InterPro" id="IPR035437">
    <property type="entry name" value="SNase_OB-fold_sf"/>
</dbReference>
<dbReference type="GO" id="GO:0005739">
    <property type="term" value="C:mitochondrion"/>
    <property type="evidence" value="ECO:0007669"/>
    <property type="project" value="UniProtKB-SubCell"/>
</dbReference>
<organism evidence="17 18">
    <name type="scientific">Staphylotrichum tortipilum</name>
    <dbReference type="NCBI Taxonomy" id="2831512"/>
    <lineage>
        <taxon>Eukaryota</taxon>
        <taxon>Fungi</taxon>
        <taxon>Dikarya</taxon>
        <taxon>Ascomycota</taxon>
        <taxon>Pezizomycotina</taxon>
        <taxon>Sordariomycetes</taxon>
        <taxon>Sordariomycetidae</taxon>
        <taxon>Sordariales</taxon>
        <taxon>Chaetomiaceae</taxon>
        <taxon>Staphylotrichum</taxon>
    </lineage>
</organism>
<evidence type="ECO:0000256" key="14">
    <source>
        <dbReference type="ARBA" id="ARBA00023136"/>
    </source>
</evidence>
<keyword evidence="18" id="KW-1185">Reference proteome</keyword>
<dbReference type="GO" id="GO:0016787">
    <property type="term" value="F:hydrolase activity"/>
    <property type="evidence" value="ECO:0007669"/>
    <property type="project" value="UniProtKB-KW"/>
</dbReference>
<gene>
    <name evidence="17" type="ORF">C8A05DRAFT_43482</name>
</gene>
<evidence type="ECO:0000256" key="9">
    <source>
        <dbReference type="ARBA" id="ARBA00022759"/>
    </source>
</evidence>
<keyword evidence="14" id="KW-0472">Membrane</keyword>
<dbReference type="SMART" id="SM00318">
    <property type="entry name" value="SNc"/>
    <property type="match status" value="1"/>
</dbReference>
<evidence type="ECO:0000313" key="18">
    <source>
        <dbReference type="Proteomes" id="UP001303889"/>
    </source>
</evidence>
<feature type="region of interest" description="Disordered" evidence="15">
    <location>
        <begin position="1"/>
        <end position="64"/>
    </location>
</feature>
<proteinExistence type="inferred from homology"/>
<keyword evidence="12" id="KW-1133">Transmembrane helix</keyword>
<accession>A0AAN6MN08</accession>
<name>A0AAN6MN08_9PEZI</name>
<keyword evidence="6" id="KW-0812">Transmembrane</keyword>
<dbReference type="InterPro" id="IPR016071">
    <property type="entry name" value="Staphylococal_nuclease_OB-fold"/>
</dbReference>
<keyword evidence="10" id="KW-0378">Hydrolase</keyword>
<evidence type="ECO:0000256" key="5">
    <source>
        <dbReference type="ARBA" id="ARBA00014651"/>
    </source>
</evidence>
<protein>
    <recommendedName>
        <fullName evidence="4">Probable endonuclease LCL3</fullName>
    </recommendedName>
    <alternativeName>
        <fullName evidence="5">Probable endonuclease lcl3</fullName>
    </alternativeName>
</protein>
<evidence type="ECO:0000256" key="11">
    <source>
        <dbReference type="ARBA" id="ARBA00022837"/>
    </source>
</evidence>
<dbReference type="PANTHER" id="PTHR12302:SF3">
    <property type="entry name" value="SERINE_THREONINE-PROTEIN KINASE 31"/>
    <property type="match status" value="1"/>
</dbReference>
<evidence type="ECO:0000256" key="2">
    <source>
        <dbReference type="ARBA" id="ARBA00004173"/>
    </source>
</evidence>
<evidence type="ECO:0000256" key="7">
    <source>
        <dbReference type="ARBA" id="ARBA00022722"/>
    </source>
</evidence>
<keyword evidence="9 17" id="KW-0255">Endonuclease</keyword>
<comment type="similarity">
    <text evidence="3">Belongs to the LCL3 family.</text>
</comment>
<dbReference type="PANTHER" id="PTHR12302">
    <property type="entry name" value="EBNA2 BINDING PROTEIN P100"/>
    <property type="match status" value="1"/>
</dbReference>
<evidence type="ECO:0000256" key="13">
    <source>
        <dbReference type="ARBA" id="ARBA00023128"/>
    </source>
</evidence>
<evidence type="ECO:0000256" key="1">
    <source>
        <dbReference type="ARBA" id="ARBA00004167"/>
    </source>
</evidence>
<sequence length="316" mass="34731">MPWGRPSASSLSSRDGDDGDTRGESDRSSSSSWTPMTGHDRPPPQASPPPRRHRTPGDGGGDSWLASTADGIRGYFSHPHNWIAPTATALCTLGALTFYQSYLRRIPGTSHIAPSFFRRRSLFGKVTSVGDGDGFHLFHTPGGRLAGWGWLRRVPKDRKQLRGRTLSVRIAGVDAPEGAHFGRPAQPYAAEALAFLESYVLGRRVRAYIYKRDQYERVVATVYVRKPPFFFPRRDVGMELVKRGLAVTYEGKTGAEFGGPKMEAQYRAAEALAKKKGKGMWAAQAKGGVFGSQELESPMEYKRRMKATPAGEDQAG</sequence>
<dbReference type="PROSITE" id="PS50830">
    <property type="entry name" value="TNASE_3"/>
    <property type="match status" value="1"/>
</dbReference>